<evidence type="ECO:0000313" key="1">
    <source>
        <dbReference type="EMBL" id="AAM12364.1"/>
    </source>
</evidence>
<protein>
    <submittedName>
        <fullName evidence="1">Uncharacterized protein</fullName>
    </submittedName>
</protein>
<name>Q8RLE8_BRAJP</name>
<reference evidence="1" key="1">
    <citation type="submission" date="2002-03" db="EMBL/GenBank/DDBJ databases">
        <title>A putative cluster of Bradyrhizobium japonicum genes encoding posttranslational flagellum modification proteins.</title>
        <authorList>
            <person name="Mueller P."/>
        </authorList>
    </citation>
    <scope>NUCLEOTIDE SEQUENCE</scope>
    <source>
        <strain evidence="1">USDA110spc4</strain>
    </source>
</reference>
<proteinExistence type="predicted"/>
<organism evidence="1">
    <name type="scientific">Bradyrhizobium japonicum</name>
    <dbReference type="NCBI Taxonomy" id="375"/>
    <lineage>
        <taxon>Bacteria</taxon>
        <taxon>Pseudomonadati</taxon>
        <taxon>Pseudomonadota</taxon>
        <taxon>Alphaproteobacteria</taxon>
        <taxon>Hyphomicrobiales</taxon>
        <taxon>Nitrobacteraceae</taxon>
        <taxon>Bradyrhizobium</taxon>
    </lineage>
</organism>
<sequence length="122" mass="13327">LQIRLSTLRSSCAEFFGTRNSPMLAAFVQGFSESIRCQCVRLYSESTTSAVRTRRIARRPMLLAASSAYAVALSDNDAGAKSVTAFVSVAWMFIQLLLDVSPISCPTAGNTVRCRFSSTIKY</sequence>
<accession>Q8RLE8</accession>
<dbReference type="AlphaFoldDB" id="Q8RLE8"/>
<dbReference type="EMBL" id="AY081840">
    <property type="protein sequence ID" value="AAM12364.1"/>
    <property type="molecule type" value="Genomic_DNA"/>
</dbReference>
<feature type="non-terminal residue" evidence="1">
    <location>
        <position position="1"/>
    </location>
</feature>